<evidence type="ECO:0008006" key="5">
    <source>
        <dbReference type="Google" id="ProtNLM"/>
    </source>
</evidence>
<organism evidence="3 4">
    <name type="scientific">Paramecium octaurelia</name>
    <dbReference type="NCBI Taxonomy" id="43137"/>
    <lineage>
        <taxon>Eukaryota</taxon>
        <taxon>Sar</taxon>
        <taxon>Alveolata</taxon>
        <taxon>Ciliophora</taxon>
        <taxon>Intramacronucleata</taxon>
        <taxon>Oligohymenophorea</taxon>
        <taxon>Peniculida</taxon>
        <taxon>Parameciidae</taxon>
        <taxon>Paramecium</taxon>
    </lineage>
</organism>
<sequence>MNYLQISLIAYFIVTSIEFTITEINEPPLLIKMHPNQHRSIIFDGARDAILKSFNQSKGCEVTSLQVQFETQEFRIIQHQDFAESDFQQDTVLNFRQFVSMIHIKDGMLAITSDSIAYILKFNYDTVFEHDFEEKGQQFARIQLKADLQTIAPSLVAKNELPQLLFAPSNNLVFLLFSDSAQVFSVQQMEQQADSLDVYQINDWRRRKYRGLTKEIDGLVFSVVGRDGLDVYKIVQRDLKFLKNLKLDNLGLNYQIDIADFAILKHQTKENYYSLLLLDRSYGLLLVDVFRDQSISFGLRSWISYQSGGISVDTRNGRNVFMAYQSMNHYYVHEFNVDLDNGNSFIIRKKQINHRIIDLDATEDFVIVQGVNQHMILFANGYDYVMNHHQDQIFKHLGLRDFAFFNQSYRLEDQDDVTKEYYYDDFFFGITAQSAFLTRFQIAPIKLKCLYSQSDVGQTFTYTLQYNNTLENVQDLVMRHTQIVNVEVVKTYFYEEEQYLLYLIVVLFGLILIMGLGCACKWYLNNKREHQILVEQVQKSARDKGIKQEDQTSVFQQKNKSYEQ</sequence>
<feature type="region of interest" description="Disordered" evidence="1">
    <location>
        <begin position="542"/>
        <end position="564"/>
    </location>
</feature>
<dbReference type="OMA" id="FVSMIHI"/>
<keyword evidence="2" id="KW-0812">Transmembrane</keyword>
<evidence type="ECO:0000313" key="4">
    <source>
        <dbReference type="Proteomes" id="UP000683925"/>
    </source>
</evidence>
<gene>
    <name evidence="3" type="ORF">POCTA_138.1.T1040062</name>
</gene>
<feature type="transmembrane region" description="Helical" evidence="2">
    <location>
        <begin position="499"/>
        <end position="524"/>
    </location>
</feature>
<keyword evidence="4" id="KW-1185">Reference proteome</keyword>
<dbReference type="AlphaFoldDB" id="A0A8S1WVB2"/>
<dbReference type="OrthoDB" id="10302940at2759"/>
<comment type="caution">
    <text evidence="3">The sequence shown here is derived from an EMBL/GenBank/DDBJ whole genome shotgun (WGS) entry which is preliminary data.</text>
</comment>
<dbReference type="Proteomes" id="UP000683925">
    <property type="component" value="Unassembled WGS sequence"/>
</dbReference>
<accession>A0A8S1WVB2</accession>
<proteinExistence type="predicted"/>
<evidence type="ECO:0000313" key="3">
    <source>
        <dbReference type="EMBL" id="CAD8193272.1"/>
    </source>
</evidence>
<dbReference type="EMBL" id="CAJJDP010000104">
    <property type="protein sequence ID" value="CAD8193272.1"/>
    <property type="molecule type" value="Genomic_DNA"/>
</dbReference>
<reference evidence="3" key="1">
    <citation type="submission" date="2021-01" db="EMBL/GenBank/DDBJ databases">
        <authorList>
            <consortium name="Genoscope - CEA"/>
            <person name="William W."/>
        </authorList>
    </citation>
    <scope>NUCLEOTIDE SEQUENCE</scope>
</reference>
<protein>
    <recommendedName>
        <fullName evidence="5">Transmembrane protein</fullName>
    </recommendedName>
</protein>
<evidence type="ECO:0000256" key="2">
    <source>
        <dbReference type="SAM" id="Phobius"/>
    </source>
</evidence>
<name>A0A8S1WVB2_PAROT</name>
<keyword evidence="2" id="KW-0472">Membrane</keyword>
<feature type="compositionally biased region" description="Polar residues" evidence="1">
    <location>
        <begin position="551"/>
        <end position="564"/>
    </location>
</feature>
<keyword evidence="2" id="KW-1133">Transmembrane helix</keyword>
<evidence type="ECO:0000256" key="1">
    <source>
        <dbReference type="SAM" id="MobiDB-lite"/>
    </source>
</evidence>